<reference evidence="1 2" key="1">
    <citation type="submission" date="2016-03" db="EMBL/GenBank/DDBJ databases">
        <title>Comparative genomics of the ectomycorrhizal sister species Rhizopogon vinicolor and Rhizopogon vesiculosus (Basidiomycota: Boletales) reveals a divergence of the mating type B locus.</title>
        <authorList>
            <person name="Mujic A.B."/>
            <person name="Kuo A."/>
            <person name="Tritt A."/>
            <person name="Lipzen A."/>
            <person name="Chen C."/>
            <person name="Johnson J."/>
            <person name="Sharma A."/>
            <person name="Barry K."/>
            <person name="Grigoriev I.V."/>
            <person name="Spatafora J.W."/>
        </authorList>
    </citation>
    <scope>NUCLEOTIDE SEQUENCE [LARGE SCALE GENOMIC DNA]</scope>
    <source>
        <strain evidence="1 2">AM-OR11-056</strain>
    </source>
</reference>
<keyword evidence="2" id="KW-1185">Reference proteome</keyword>
<evidence type="ECO:0000313" key="2">
    <source>
        <dbReference type="Proteomes" id="UP000183567"/>
    </source>
</evidence>
<proteinExistence type="predicted"/>
<dbReference type="Proteomes" id="UP000183567">
    <property type="component" value="Unassembled WGS sequence"/>
</dbReference>
<protein>
    <submittedName>
        <fullName evidence="1">Uncharacterized protein</fullName>
    </submittedName>
</protein>
<name>A0A1J8QK64_9AGAM</name>
<comment type="caution">
    <text evidence="1">The sequence shown here is derived from an EMBL/GenBank/DDBJ whole genome shotgun (WGS) entry which is preliminary data.</text>
</comment>
<gene>
    <name evidence="1" type="ORF">AZE42_05968</name>
</gene>
<dbReference type="EMBL" id="LVVM01004802">
    <property type="protein sequence ID" value="OJA12172.1"/>
    <property type="molecule type" value="Genomic_DNA"/>
</dbReference>
<evidence type="ECO:0000313" key="1">
    <source>
        <dbReference type="EMBL" id="OJA12172.1"/>
    </source>
</evidence>
<dbReference type="AlphaFoldDB" id="A0A1J8QK64"/>
<sequence length="22" mass="2426">MSSFNIIMTMAPPITWVAITNS</sequence>
<organism evidence="1 2">
    <name type="scientific">Rhizopogon vesiculosus</name>
    <dbReference type="NCBI Taxonomy" id="180088"/>
    <lineage>
        <taxon>Eukaryota</taxon>
        <taxon>Fungi</taxon>
        <taxon>Dikarya</taxon>
        <taxon>Basidiomycota</taxon>
        <taxon>Agaricomycotina</taxon>
        <taxon>Agaricomycetes</taxon>
        <taxon>Agaricomycetidae</taxon>
        <taxon>Boletales</taxon>
        <taxon>Suillineae</taxon>
        <taxon>Rhizopogonaceae</taxon>
        <taxon>Rhizopogon</taxon>
    </lineage>
</organism>
<accession>A0A1J8QK64</accession>